<accession>A0A132BYR6</accession>
<dbReference type="Gene3D" id="1.10.238.10">
    <property type="entry name" value="EF-hand"/>
    <property type="match status" value="2"/>
</dbReference>
<proteinExistence type="predicted"/>
<feature type="signal peptide" evidence="1">
    <location>
        <begin position="1"/>
        <end position="33"/>
    </location>
</feature>
<dbReference type="AlphaFoldDB" id="A0A132BYR6"/>
<dbReference type="GO" id="GO:0005509">
    <property type="term" value="F:calcium ion binding"/>
    <property type="evidence" value="ECO:0007669"/>
    <property type="project" value="InterPro"/>
</dbReference>
<dbReference type="InterPro" id="IPR011992">
    <property type="entry name" value="EF-hand-dom_pair"/>
</dbReference>
<protein>
    <submittedName>
        <fullName evidence="3">Transaldolase/EF-hand domain-containing protein</fullName>
    </submittedName>
</protein>
<dbReference type="Proteomes" id="UP000068382">
    <property type="component" value="Unassembled WGS sequence"/>
</dbReference>
<feature type="chain" id="PRO_5007288640" evidence="1">
    <location>
        <begin position="34"/>
        <end position="163"/>
    </location>
</feature>
<keyword evidence="4" id="KW-1185">Reference proteome</keyword>
<reference evidence="3 4" key="1">
    <citation type="submission" date="2015-12" db="EMBL/GenBank/DDBJ databases">
        <title>Genome sequence of the marine Rhodobacteraceae strain O3.65, Candidatus Tritonibacter horizontis.</title>
        <authorList>
            <person name="Poehlein A."/>
            <person name="Giebel H.A."/>
            <person name="Voget S."/>
            <person name="Brinkhoff T."/>
        </authorList>
    </citation>
    <scope>NUCLEOTIDE SEQUENCE [LARGE SCALE GENOMIC DNA]</scope>
    <source>
        <strain evidence="3 4">O3.65</strain>
    </source>
</reference>
<keyword evidence="1" id="KW-0732">Signal</keyword>
<evidence type="ECO:0000313" key="4">
    <source>
        <dbReference type="Proteomes" id="UP000068382"/>
    </source>
</evidence>
<dbReference type="PROSITE" id="PS50222">
    <property type="entry name" value="EF_HAND_2"/>
    <property type="match status" value="1"/>
</dbReference>
<evidence type="ECO:0000259" key="2">
    <source>
        <dbReference type="PROSITE" id="PS50222"/>
    </source>
</evidence>
<dbReference type="InterPro" id="IPR018247">
    <property type="entry name" value="EF_Hand_1_Ca_BS"/>
</dbReference>
<dbReference type="EMBL" id="LPUY01000058">
    <property type="protein sequence ID" value="KUP93182.1"/>
    <property type="molecule type" value="Genomic_DNA"/>
</dbReference>
<sequence length="163" mass="17283">MLQIFQSGGVPAAPRAVLLLALSLACAGPAVQAQPSFLQSLDFDGDGAVTVAEATATQNLQFSRLDLDGNGRLSPEEFDAHLQATRARFAEVGQSYRPDNPRPGRIDAFTFSDADADGGISPLEYHAAAARFARSLDRDGDGVIRADEVSHSFQASPPRLTGR</sequence>
<dbReference type="PROSITE" id="PS00018">
    <property type="entry name" value="EF_HAND_1"/>
    <property type="match status" value="1"/>
</dbReference>
<gene>
    <name evidence="3" type="ORF">TRIHO_19390</name>
</gene>
<comment type="caution">
    <text evidence="3">The sequence shown here is derived from an EMBL/GenBank/DDBJ whole genome shotgun (WGS) entry which is preliminary data.</text>
</comment>
<organism evidence="3 4">
    <name type="scientific">Tritonibacter horizontis</name>
    <dbReference type="NCBI Taxonomy" id="1768241"/>
    <lineage>
        <taxon>Bacteria</taxon>
        <taxon>Pseudomonadati</taxon>
        <taxon>Pseudomonadota</taxon>
        <taxon>Alphaproteobacteria</taxon>
        <taxon>Rhodobacterales</taxon>
        <taxon>Paracoccaceae</taxon>
        <taxon>Tritonibacter</taxon>
    </lineage>
</organism>
<feature type="domain" description="EF-hand" evidence="2">
    <location>
        <begin position="62"/>
        <end position="88"/>
    </location>
</feature>
<name>A0A132BYR6_9RHOB</name>
<evidence type="ECO:0000256" key="1">
    <source>
        <dbReference type="SAM" id="SignalP"/>
    </source>
</evidence>
<evidence type="ECO:0000313" key="3">
    <source>
        <dbReference type="EMBL" id="KUP93182.1"/>
    </source>
</evidence>
<dbReference type="RefSeq" id="WP_068242532.1">
    <property type="nucleotide sequence ID" value="NZ_LPUY01000058.1"/>
</dbReference>
<dbReference type="InterPro" id="IPR002048">
    <property type="entry name" value="EF_hand_dom"/>
</dbReference>
<dbReference type="Pfam" id="PF13202">
    <property type="entry name" value="EF-hand_5"/>
    <property type="match status" value="1"/>
</dbReference>
<dbReference type="OrthoDB" id="7868132at2"/>
<dbReference type="SUPFAM" id="SSF47473">
    <property type="entry name" value="EF-hand"/>
    <property type="match status" value="1"/>
</dbReference>